<name>M7BBM0_CHEMY</name>
<organism evidence="2 3">
    <name type="scientific">Chelonia mydas</name>
    <name type="common">Green sea-turtle</name>
    <name type="synonym">Chelonia agassizi</name>
    <dbReference type="NCBI Taxonomy" id="8469"/>
    <lineage>
        <taxon>Eukaryota</taxon>
        <taxon>Metazoa</taxon>
        <taxon>Chordata</taxon>
        <taxon>Craniata</taxon>
        <taxon>Vertebrata</taxon>
        <taxon>Euteleostomi</taxon>
        <taxon>Archelosauria</taxon>
        <taxon>Testudinata</taxon>
        <taxon>Testudines</taxon>
        <taxon>Cryptodira</taxon>
        <taxon>Durocryptodira</taxon>
        <taxon>Americhelydia</taxon>
        <taxon>Chelonioidea</taxon>
        <taxon>Cheloniidae</taxon>
        <taxon>Chelonia</taxon>
    </lineage>
</organism>
<dbReference type="Proteomes" id="UP000031443">
    <property type="component" value="Unassembled WGS sequence"/>
</dbReference>
<dbReference type="AlphaFoldDB" id="M7BBM0"/>
<proteinExistence type="predicted"/>
<protein>
    <submittedName>
        <fullName evidence="2">Uncharacterized protein</fullName>
    </submittedName>
</protein>
<keyword evidence="3" id="KW-1185">Reference proteome</keyword>
<reference evidence="3" key="1">
    <citation type="journal article" date="2013" name="Nat. Genet.">
        <title>The draft genomes of soft-shell turtle and green sea turtle yield insights into the development and evolution of the turtle-specific body plan.</title>
        <authorList>
            <person name="Wang Z."/>
            <person name="Pascual-Anaya J."/>
            <person name="Zadissa A."/>
            <person name="Li W."/>
            <person name="Niimura Y."/>
            <person name="Huang Z."/>
            <person name="Li C."/>
            <person name="White S."/>
            <person name="Xiong Z."/>
            <person name="Fang D."/>
            <person name="Wang B."/>
            <person name="Ming Y."/>
            <person name="Chen Y."/>
            <person name="Zheng Y."/>
            <person name="Kuraku S."/>
            <person name="Pignatelli M."/>
            <person name="Herrero J."/>
            <person name="Beal K."/>
            <person name="Nozawa M."/>
            <person name="Li Q."/>
            <person name="Wang J."/>
            <person name="Zhang H."/>
            <person name="Yu L."/>
            <person name="Shigenobu S."/>
            <person name="Wang J."/>
            <person name="Liu J."/>
            <person name="Flicek P."/>
            <person name="Searle S."/>
            <person name="Wang J."/>
            <person name="Kuratani S."/>
            <person name="Yin Y."/>
            <person name="Aken B."/>
            <person name="Zhang G."/>
            <person name="Irie N."/>
        </authorList>
    </citation>
    <scope>NUCLEOTIDE SEQUENCE [LARGE SCALE GENOMIC DNA]</scope>
</reference>
<dbReference type="EMBL" id="KB528690">
    <property type="protein sequence ID" value="EMP35321.1"/>
    <property type="molecule type" value="Genomic_DNA"/>
</dbReference>
<feature type="compositionally biased region" description="Polar residues" evidence="1">
    <location>
        <begin position="23"/>
        <end position="39"/>
    </location>
</feature>
<feature type="region of interest" description="Disordered" evidence="1">
    <location>
        <begin position="1"/>
        <end position="121"/>
    </location>
</feature>
<accession>M7BBM0</accession>
<evidence type="ECO:0000313" key="2">
    <source>
        <dbReference type="EMBL" id="EMP35321.1"/>
    </source>
</evidence>
<feature type="compositionally biased region" description="Basic and acidic residues" evidence="1">
    <location>
        <begin position="53"/>
        <end position="63"/>
    </location>
</feature>
<gene>
    <name evidence="2" type="ORF">UY3_07493</name>
</gene>
<evidence type="ECO:0000313" key="3">
    <source>
        <dbReference type="Proteomes" id="UP000031443"/>
    </source>
</evidence>
<feature type="compositionally biased region" description="Low complexity" evidence="1">
    <location>
        <begin position="71"/>
        <end position="82"/>
    </location>
</feature>
<evidence type="ECO:0000256" key="1">
    <source>
        <dbReference type="SAM" id="MobiDB-lite"/>
    </source>
</evidence>
<sequence length="180" mass="19600">MCSPSDKAVVGATRTPPREPPKNQESALKPLTTQNSTRVQMKHQDSPNLMYVKPKDKTKDSGKKQPCKHNSSSSAATATPSPEKNVSENAHIHKPRARTLGALNVHKNTHIQKPGAGALGVVNKKTRTDKPFSQNHKLVTDPPYSSIWEEFDASFRKLMDAVSLGGLKERRAGKGGSEQA</sequence>